<proteinExistence type="predicted"/>
<reference evidence="1 2" key="2">
    <citation type="submission" date="2020-08" db="EMBL/GenBank/DDBJ databases">
        <authorList>
            <person name="Partida-Martinez L."/>
            <person name="Huntemann M."/>
            <person name="Clum A."/>
            <person name="Wang J."/>
            <person name="Palaniappan K."/>
            <person name="Ritter S."/>
            <person name="Chen I.-M."/>
            <person name="Stamatis D."/>
            <person name="Reddy T."/>
            <person name="O'Malley R."/>
            <person name="Daum C."/>
            <person name="Shapiro N."/>
            <person name="Ivanova N."/>
            <person name="Kyrpides N."/>
            <person name="Woyke T."/>
        </authorList>
    </citation>
    <scope>NUCLEOTIDE SEQUENCE [LARGE SCALE GENOMIC DNA]</scope>
    <source>
        <strain evidence="1 2">AS2.23</strain>
    </source>
</reference>
<name>A0A7W4XYP1_KINRA</name>
<dbReference type="SUPFAM" id="SSF56371">
    <property type="entry name" value="Ribosome inactivating proteins (RIP)"/>
    <property type="match status" value="1"/>
</dbReference>
<reference evidence="1 2" key="1">
    <citation type="submission" date="2020-08" db="EMBL/GenBank/DDBJ databases">
        <title>The Agave Microbiome: Exploring the role of microbial communities in plant adaptations to desert environments.</title>
        <authorList>
            <person name="Partida-Martinez L.P."/>
        </authorList>
    </citation>
    <scope>NUCLEOTIDE SEQUENCE [LARGE SCALE GENOMIC DNA]</scope>
    <source>
        <strain evidence="1 2">AS2.23</strain>
    </source>
</reference>
<dbReference type="Proteomes" id="UP000533269">
    <property type="component" value="Unassembled WGS sequence"/>
</dbReference>
<dbReference type="InterPro" id="IPR001574">
    <property type="entry name" value="Ribosome_inactivat_prot"/>
</dbReference>
<evidence type="ECO:0000313" key="1">
    <source>
        <dbReference type="EMBL" id="MBB2903361.1"/>
    </source>
</evidence>
<gene>
    <name evidence="1" type="ORF">FHR75_004203</name>
</gene>
<dbReference type="EMBL" id="JACHVY010000007">
    <property type="protein sequence ID" value="MBB2903361.1"/>
    <property type="molecule type" value="Genomic_DNA"/>
</dbReference>
<dbReference type="InterPro" id="IPR036041">
    <property type="entry name" value="Ribosome-inact_prot_sf"/>
</dbReference>
<dbReference type="InterPro" id="IPR016138">
    <property type="entry name" value="Ribosome_inactivat_prot_sub1"/>
</dbReference>
<dbReference type="PANTHER" id="PTHR33453">
    <property type="match status" value="1"/>
</dbReference>
<sequence>MAVLLVMIGLGVVPAPRAHADVPYGQVVEIDYNYSFGTGASQAAQYSQLIDNLRQTVAHDYRNGVRAIGTVGNNLVRLRMTNPNGVQVSLWIDPRNLYVLGFSNAHGDWEFNDDTGLRSRLYTLGQLGGGVSGGRLPFGSNYNSLTNAAGRGRDAMPLSYTDFVASAENLASYQGSGSSRDVARSLSFMIQMTSEAARFNDVYGTLYAAMFAGRPQNHLPLREQYLENQWSAISQYAGQVSQDPSTAPLTIPNGTASGERFASFDDVRRVIAVLLLHIDPLEPIGGNWGKTEL</sequence>
<protein>
    <submittedName>
        <fullName evidence="1">Uncharacterized protein</fullName>
    </submittedName>
</protein>
<dbReference type="Pfam" id="PF00161">
    <property type="entry name" value="RIP"/>
    <property type="match status" value="1"/>
</dbReference>
<dbReference type="RefSeq" id="WP_183392977.1">
    <property type="nucleotide sequence ID" value="NZ_JACHVY010000007.1"/>
</dbReference>
<dbReference type="AlphaFoldDB" id="A0A7W4XYP1"/>
<dbReference type="GO" id="GO:0030598">
    <property type="term" value="F:rRNA N-glycosylase activity"/>
    <property type="evidence" value="ECO:0007669"/>
    <property type="project" value="InterPro"/>
</dbReference>
<accession>A0A7W4XYP1</accession>
<organism evidence="1 2">
    <name type="scientific">Kineococcus radiotolerans</name>
    <dbReference type="NCBI Taxonomy" id="131568"/>
    <lineage>
        <taxon>Bacteria</taxon>
        <taxon>Bacillati</taxon>
        <taxon>Actinomycetota</taxon>
        <taxon>Actinomycetes</taxon>
        <taxon>Kineosporiales</taxon>
        <taxon>Kineosporiaceae</taxon>
        <taxon>Kineococcus</taxon>
    </lineage>
</organism>
<dbReference type="InterPro" id="IPR017989">
    <property type="entry name" value="Ribosome_inactivat_1/2"/>
</dbReference>
<dbReference type="PRINTS" id="PR00396">
    <property type="entry name" value="SHIGARICIN"/>
</dbReference>
<evidence type="ECO:0000313" key="2">
    <source>
        <dbReference type="Proteomes" id="UP000533269"/>
    </source>
</evidence>
<dbReference type="GO" id="GO:0017148">
    <property type="term" value="P:negative regulation of translation"/>
    <property type="evidence" value="ECO:0007669"/>
    <property type="project" value="InterPro"/>
</dbReference>
<comment type="caution">
    <text evidence="1">The sequence shown here is derived from an EMBL/GenBank/DDBJ whole genome shotgun (WGS) entry which is preliminary data.</text>
</comment>
<dbReference type="Gene3D" id="3.40.420.10">
    <property type="entry name" value="Ricin (A subunit), domain 1"/>
    <property type="match status" value="1"/>
</dbReference>
<dbReference type="PANTHER" id="PTHR33453:SF34">
    <property type="entry name" value="RIBOSOME-INACTIVATING PROTEIN"/>
    <property type="match status" value="1"/>
</dbReference>